<dbReference type="RefSeq" id="WP_013325893.1">
    <property type="nucleotide sequence ID" value="NC_014506.1"/>
</dbReference>
<dbReference type="InterPro" id="IPR015422">
    <property type="entry name" value="PyrdxlP-dep_Trfase_small"/>
</dbReference>
<dbReference type="EC" id="2.6.1.9" evidence="3"/>
<evidence type="ECO:0000256" key="2">
    <source>
        <dbReference type="ARBA" id="ARBA00007970"/>
    </source>
</evidence>
<keyword evidence="7" id="KW-0663">Pyridoxal phosphate</keyword>
<reference evidence="12" key="1">
    <citation type="journal article" date="2010" name="Stand. Genomic Sci.">
        <title>Complete genome sequence of Sulfurimonas autotrophica type strain (OK10).</title>
        <authorList>
            <person name="Sikorski J."/>
            <person name="Munk C."/>
            <person name="Lapidus A."/>
            <person name="Djao O."/>
            <person name="Lucas S."/>
            <person name="Glavina Del Rio T."/>
            <person name="Nolan M."/>
            <person name="Tice H."/>
            <person name="Han C."/>
            <person name="Cheng J."/>
            <person name="Tapia R."/>
            <person name="Goodwin L."/>
            <person name="Pitluck S."/>
            <person name="Liolios K."/>
            <person name="Ivanova N."/>
            <person name="Mavromatis K."/>
            <person name="Mikhailova N."/>
            <person name="Pati A."/>
            <person name="Sims D."/>
            <person name="Meincke L."/>
            <person name="Brettin T."/>
            <person name="Detter J."/>
            <person name="Chen A."/>
            <person name="Palaniappan K."/>
            <person name="Land M."/>
            <person name="Hauser L."/>
            <person name="Chang Y."/>
            <person name="Jeffries C."/>
            <person name="Rohde M."/>
            <person name="Lang E."/>
            <person name="Spring S."/>
            <person name="Goker M."/>
            <person name="Woyke T."/>
            <person name="Bristow J."/>
            <person name="Eisen J."/>
            <person name="Markowitz V."/>
            <person name="Hugenholtz P."/>
            <person name="Kyrpides N."/>
            <person name="Klenk H."/>
        </authorList>
    </citation>
    <scope>NUCLEOTIDE SEQUENCE [LARGE SCALE GENOMIC DNA]</scope>
    <source>
        <strain evidence="12">ATCC BAA-671 / DSM 16294 / JCM 11897 / OK10</strain>
    </source>
</reference>
<evidence type="ECO:0000256" key="8">
    <source>
        <dbReference type="ARBA" id="ARBA00023102"/>
    </source>
</evidence>
<dbReference type="InterPro" id="IPR015421">
    <property type="entry name" value="PyrdxlP-dep_Trfase_major"/>
</dbReference>
<evidence type="ECO:0000259" key="10">
    <source>
        <dbReference type="Pfam" id="PF00155"/>
    </source>
</evidence>
<keyword evidence="12" id="KW-1185">Reference proteome</keyword>
<keyword evidence="5" id="KW-0028">Amino-acid biosynthesis</keyword>
<dbReference type="KEGG" id="sua:Saut_0088"/>
<dbReference type="Proteomes" id="UP000007803">
    <property type="component" value="Chromosome"/>
</dbReference>
<keyword evidence="6 11" id="KW-0808">Transferase</keyword>
<dbReference type="SUPFAM" id="SSF53383">
    <property type="entry name" value="PLP-dependent transferases"/>
    <property type="match status" value="1"/>
</dbReference>
<dbReference type="PANTHER" id="PTHR43643">
    <property type="entry name" value="HISTIDINOL-PHOSPHATE AMINOTRANSFERASE 2"/>
    <property type="match status" value="1"/>
</dbReference>
<evidence type="ECO:0000256" key="4">
    <source>
        <dbReference type="ARBA" id="ARBA00022576"/>
    </source>
</evidence>
<dbReference type="STRING" id="563040.Saut_0088"/>
<organism evidence="11 12">
    <name type="scientific">Sulfurimonas autotrophica (strain ATCC BAA-671 / DSM 16294 / JCM 11897 / OK10)</name>
    <dbReference type="NCBI Taxonomy" id="563040"/>
    <lineage>
        <taxon>Bacteria</taxon>
        <taxon>Pseudomonadati</taxon>
        <taxon>Campylobacterota</taxon>
        <taxon>Epsilonproteobacteria</taxon>
        <taxon>Campylobacterales</taxon>
        <taxon>Sulfurimonadaceae</taxon>
        <taxon>Sulfurimonas</taxon>
    </lineage>
</organism>
<gene>
    <name evidence="11" type="ordered locus">Saut_0088</name>
</gene>
<dbReference type="eggNOG" id="COG0079">
    <property type="taxonomic scope" value="Bacteria"/>
</dbReference>
<comment type="pathway">
    <text evidence="1">Amino-acid biosynthesis; L-histidine biosynthesis; L-histidine from 5-phospho-alpha-D-ribose 1-diphosphate: step 7/9.</text>
</comment>
<evidence type="ECO:0000256" key="3">
    <source>
        <dbReference type="ARBA" id="ARBA00012748"/>
    </source>
</evidence>
<protein>
    <recommendedName>
        <fullName evidence="3">histidinol-phosphate transaminase</fullName>
        <ecNumber evidence="3">2.6.1.9</ecNumber>
    </recommendedName>
</protein>
<dbReference type="InterPro" id="IPR050106">
    <property type="entry name" value="HistidinolP_aminotransfase"/>
</dbReference>
<evidence type="ECO:0000313" key="11">
    <source>
        <dbReference type="EMBL" id="ADN08137.1"/>
    </source>
</evidence>
<evidence type="ECO:0000256" key="6">
    <source>
        <dbReference type="ARBA" id="ARBA00022679"/>
    </source>
</evidence>
<sequence>MKHGANIYKYAEQLGCNSDEIIDFSSNINLYRPQTALHVNNAALTKYADSSYKELKTVIAKKYALKKSQIALYNGATAAIYALLDSLKQKKVTLYAPLYGEYEKAALQSKKDIYKINRIENIDNEVSKNSIIIFVNPSTPEGSFYELEALFTQWKKKKCTIILDESFLEFEKHPSFRNMIEKYKKLYIIQSFSKFYSCAGLRIGAVFSNKKNIKKLKAPLWNISSLDVEFLQERLGDEAFVEKSLELHTIQKQELLNILKNSGLFEQIVHSDANFILAQSSKAQEIFTHLLEYKILVRTCQSFDYLDENWLRFALKDTDSHKQLQEAFTTFLGDLP</sequence>
<evidence type="ECO:0000256" key="1">
    <source>
        <dbReference type="ARBA" id="ARBA00005011"/>
    </source>
</evidence>
<comment type="similarity">
    <text evidence="2">Belongs to the class-II pyridoxal-phosphate-dependent aminotransferase family. Histidinol-phosphate aminotransferase subfamily.</text>
</comment>
<evidence type="ECO:0000256" key="5">
    <source>
        <dbReference type="ARBA" id="ARBA00022605"/>
    </source>
</evidence>
<evidence type="ECO:0000256" key="7">
    <source>
        <dbReference type="ARBA" id="ARBA00022898"/>
    </source>
</evidence>
<dbReference type="GO" id="GO:0000105">
    <property type="term" value="P:L-histidine biosynthetic process"/>
    <property type="evidence" value="ECO:0007669"/>
    <property type="project" value="UniProtKB-KW"/>
</dbReference>
<evidence type="ECO:0000256" key="9">
    <source>
        <dbReference type="ARBA" id="ARBA00047481"/>
    </source>
</evidence>
<dbReference type="Gene3D" id="3.40.640.10">
    <property type="entry name" value="Type I PLP-dependent aspartate aminotransferase-like (Major domain)"/>
    <property type="match status" value="1"/>
</dbReference>
<evidence type="ECO:0000313" key="12">
    <source>
        <dbReference type="Proteomes" id="UP000007803"/>
    </source>
</evidence>
<dbReference type="GO" id="GO:0030170">
    <property type="term" value="F:pyridoxal phosphate binding"/>
    <property type="evidence" value="ECO:0007669"/>
    <property type="project" value="InterPro"/>
</dbReference>
<dbReference type="HOGENOM" id="CLU_017584_3_2_7"/>
<name>E0USW0_SULAO</name>
<dbReference type="Pfam" id="PF00155">
    <property type="entry name" value="Aminotran_1_2"/>
    <property type="match status" value="1"/>
</dbReference>
<dbReference type="InterPro" id="IPR004839">
    <property type="entry name" value="Aminotransferase_I/II_large"/>
</dbReference>
<dbReference type="AlphaFoldDB" id="E0USW0"/>
<dbReference type="EMBL" id="CP002205">
    <property type="protein sequence ID" value="ADN08137.1"/>
    <property type="molecule type" value="Genomic_DNA"/>
</dbReference>
<dbReference type="CDD" id="cd00609">
    <property type="entry name" value="AAT_like"/>
    <property type="match status" value="1"/>
</dbReference>
<dbReference type="PANTHER" id="PTHR43643:SF6">
    <property type="entry name" value="HISTIDINOL-PHOSPHATE AMINOTRANSFERASE"/>
    <property type="match status" value="1"/>
</dbReference>
<proteinExistence type="inferred from homology"/>
<dbReference type="Gene3D" id="3.90.1150.10">
    <property type="entry name" value="Aspartate Aminotransferase, domain 1"/>
    <property type="match status" value="1"/>
</dbReference>
<dbReference type="OrthoDB" id="9813612at2"/>
<dbReference type="GO" id="GO:0004400">
    <property type="term" value="F:histidinol-phosphate transaminase activity"/>
    <property type="evidence" value="ECO:0007669"/>
    <property type="project" value="UniProtKB-EC"/>
</dbReference>
<comment type="catalytic activity">
    <reaction evidence="9">
        <text>L-histidinol phosphate + 2-oxoglutarate = 3-(imidazol-4-yl)-2-oxopropyl phosphate + L-glutamate</text>
        <dbReference type="Rhea" id="RHEA:23744"/>
        <dbReference type="ChEBI" id="CHEBI:16810"/>
        <dbReference type="ChEBI" id="CHEBI:29985"/>
        <dbReference type="ChEBI" id="CHEBI:57766"/>
        <dbReference type="ChEBI" id="CHEBI:57980"/>
        <dbReference type="EC" id="2.6.1.9"/>
    </reaction>
</comment>
<accession>E0USW0</accession>
<keyword evidence="8" id="KW-0368">Histidine biosynthesis</keyword>
<keyword evidence="4 11" id="KW-0032">Aminotransferase</keyword>
<dbReference type="InterPro" id="IPR015424">
    <property type="entry name" value="PyrdxlP-dep_Trfase"/>
</dbReference>
<feature type="domain" description="Aminotransferase class I/classII large" evidence="10">
    <location>
        <begin position="20"/>
        <end position="324"/>
    </location>
</feature>